<evidence type="ECO:0000256" key="4">
    <source>
        <dbReference type="ARBA" id="ARBA00013297"/>
    </source>
</evidence>
<keyword evidence="6" id="KW-0378">Hydrolase</keyword>
<sequence>MTIFLYGPLRFTPLMHRVLGVEDTPTAQPAVAPGWRGAPCVGGVHPVVAPVQDDPEGEGLRGIAFDTLPGPSLARLSFCAEVFGLRWHELDIEVAGTARAARMLVPDEPDTRPGHWALDDWIAKAGDAALRLAGDVMGRFGHANPASVRMMLDMALSRADSHARARRDSTPPVLRKGGTDADVEIVERRRPYTHFFQVEETDLQFRRFDGSLSETVTRAAFVMSDAVTVLPYDPVRDRVLLVEQFRFGPLSRGDRYPWSLEPVAGRIDAGGDPEETARREAQEEAGLTLGALEQVARYYPSPGAVTEYLWSFVGIADLPDSAAVMGGLDEEAEDIRGVILSFDDLMAFVSGGEAENGPLILTAHWLAANRDRLRRDA</sequence>
<evidence type="ECO:0000256" key="6">
    <source>
        <dbReference type="ARBA" id="ARBA00022801"/>
    </source>
</evidence>
<evidence type="ECO:0000313" key="14">
    <source>
        <dbReference type="EMBL" id="MFC3144549.1"/>
    </source>
</evidence>
<evidence type="ECO:0000256" key="9">
    <source>
        <dbReference type="ARBA" id="ARBA00030162"/>
    </source>
</evidence>
<dbReference type="CDD" id="cd24155">
    <property type="entry name" value="NUDIX_ADPRase"/>
    <property type="match status" value="1"/>
</dbReference>
<dbReference type="EC" id="3.6.1.13" evidence="3"/>
<dbReference type="Gene3D" id="3.90.79.10">
    <property type="entry name" value="Nucleoside Triphosphate Pyrophosphohydrolase"/>
    <property type="match status" value="1"/>
</dbReference>
<dbReference type="PANTHER" id="PTHR11839">
    <property type="entry name" value="UDP/ADP-SUGAR PYROPHOSPHATASE"/>
    <property type="match status" value="1"/>
</dbReference>
<reference evidence="15" key="1">
    <citation type="journal article" date="2019" name="Int. J. Syst. Evol. Microbiol.">
        <title>The Global Catalogue of Microorganisms (GCM) 10K type strain sequencing project: providing services to taxonomists for standard genome sequencing and annotation.</title>
        <authorList>
            <consortium name="The Broad Institute Genomics Platform"/>
            <consortium name="The Broad Institute Genome Sequencing Center for Infectious Disease"/>
            <person name="Wu L."/>
            <person name="Ma J."/>
        </authorList>
    </citation>
    <scope>NUCLEOTIDE SEQUENCE [LARGE SCALE GENOMIC DNA]</scope>
    <source>
        <strain evidence="15">KCTC 52366</strain>
    </source>
</reference>
<keyword evidence="5" id="KW-0479">Metal-binding</keyword>
<dbReference type="InterPro" id="IPR004385">
    <property type="entry name" value="NDP_pyrophosphatase"/>
</dbReference>
<proteinExistence type="inferred from homology"/>
<comment type="function">
    <text evidence="8">Acts on ADP-mannose and ADP-glucose as well as ADP-ribose. Prevents glycogen biosynthesis. The reaction catalyzed by this enzyme is a limiting step of the gluconeogenic process.</text>
</comment>
<protein>
    <recommendedName>
        <fullName evidence="4">ADP-ribose pyrophosphatase</fullName>
        <ecNumber evidence="3">3.6.1.13</ecNumber>
    </recommendedName>
    <alternativeName>
        <fullName evidence="9">ADP-ribose diphosphatase</fullName>
    </alternativeName>
    <alternativeName>
        <fullName evidence="11">ADP-ribose phosphohydrolase</fullName>
    </alternativeName>
    <alternativeName>
        <fullName evidence="10">Adenosine diphosphoribose pyrophosphatase</fullName>
    </alternativeName>
</protein>
<evidence type="ECO:0000256" key="11">
    <source>
        <dbReference type="ARBA" id="ARBA00033056"/>
    </source>
</evidence>
<evidence type="ECO:0000259" key="13">
    <source>
        <dbReference type="PROSITE" id="PS51462"/>
    </source>
</evidence>
<dbReference type="NCBIfam" id="TIGR00052">
    <property type="entry name" value="nudix-type nucleoside diphosphatase, YffH/AdpP family"/>
    <property type="match status" value="1"/>
</dbReference>
<keyword evidence="15" id="KW-1185">Reference proteome</keyword>
<dbReference type="Pfam" id="PF00293">
    <property type="entry name" value="NUDIX"/>
    <property type="match status" value="1"/>
</dbReference>
<dbReference type="PANTHER" id="PTHR11839:SF5">
    <property type="entry name" value="ADP-RIBOSE PYROPHOSPHATASE"/>
    <property type="match status" value="1"/>
</dbReference>
<evidence type="ECO:0000256" key="3">
    <source>
        <dbReference type="ARBA" id="ARBA00012453"/>
    </source>
</evidence>
<name>A0ABV7GWI9_9RHOB</name>
<evidence type="ECO:0000256" key="10">
    <source>
        <dbReference type="ARBA" id="ARBA00030308"/>
    </source>
</evidence>
<comment type="cofactor">
    <cofactor evidence="1">
        <name>Mg(2+)</name>
        <dbReference type="ChEBI" id="CHEBI:18420"/>
    </cofactor>
</comment>
<evidence type="ECO:0000256" key="5">
    <source>
        <dbReference type="ARBA" id="ARBA00022723"/>
    </source>
</evidence>
<comment type="caution">
    <text evidence="14">The sequence shown here is derived from an EMBL/GenBank/DDBJ whole genome shotgun (WGS) entry which is preliminary data.</text>
</comment>
<accession>A0ABV7GWI9</accession>
<dbReference type="EMBL" id="JBHRTB010000010">
    <property type="protein sequence ID" value="MFC3144549.1"/>
    <property type="molecule type" value="Genomic_DNA"/>
</dbReference>
<evidence type="ECO:0000313" key="15">
    <source>
        <dbReference type="Proteomes" id="UP001595632"/>
    </source>
</evidence>
<organism evidence="14 15">
    <name type="scientific">Psychromarinibacter halotolerans</name>
    <dbReference type="NCBI Taxonomy" id="1775175"/>
    <lineage>
        <taxon>Bacteria</taxon>
        <taxon>Pseudomonadati</taxon>
        <taxon>Pseudomonadota</taxon>
        <taxon>Alphaproteobacteria</taxon>
        <taxon>Rhodobacterales</taxon>
        <taxon>Paracoccaceae</taxon>
        <taxon>Psychromarinibacter</taxon>
    </lineage>
</organism>
<evidence type="ECO:0000256" key="8">
    <source>
        <dbReference type="ARBA" id="ARBA00025164"/>
    </source>
</evidence>
<comment type="similarity">
    <text evidence="2">Belongs to the Nudix hydrolase family. NudF subfamily.</text>
</comment>
<dbReference type="InterPro" id="IPR015797">
    <property type="entry name" value="NUDIX_hydrolase-like_dom_sf"/>
</dbReference>
<gene>
    <name evidence="14" type="ORF">ACFOGP_17630</name>
</gene>
<dbReference type="Proteomes" id="UP001595632">
    <property type="component" value="Unassembled WGS sequence"/>
</dbReference>
<keyword evidence="7" id="KW-0460">Magnesium</keyword>
<dbReference type="PROSITE" id="PS51462">
    <property type="entry name" value="NUDIX"/>
    <property type="match status" value="1"/>
</dbReference>
<evidence type="ECO:0000256" key="1">
    <source>
        <dbReference type="ARBA" id="ARBA00001946"/>
    </source>
</evidence>
<evidence type="ECO:0000256" key="12">
    <source>
        <dbReference type="ARBA" id="ARBA00049546"/>
    </source>
</evidence>
<feature type="domain" description="Nudix hydrolase" evidence="13">
    <location>
        <begin position="222"/>
        <end position="362"/>
    </location>
</feature>
<evidence type="ECO:0000256" key="2">
    <source>
        <dbReference type="ARBA" id="ARBA00007482"/>
    </source>
</evidence>
<evidence type="ECO:0000256" key="7">
    <source>
        <dbReference type="ARBA" id="ARBA00022842"/>
    </source>
</evidence>
<dbReference type="InterPro" id="IPR000086">
    <property type="entry name" value="NUDIX_hydrolase_dom"/>
</dbReference>
<comment type="catalytic activity">
    <reaction evidence="12">
        <text>ADP-D-ribose + H2O = D-ribose 5-phosphate + AMP + 2 H(+)</text>
        <dbReference type="Rhea" id="RHEA:10412"/>
        <dbReference type="ChEBI" id="CHEBI:15377"/>
        <dbReference type="ChEBI" id="CHEBI:15378"/>
        <dbReference type="ChEBI" id="CHEBI:57967"/>
        <dbReference type="ChEBI" id="CHEBI:78346"/>
        <dbReference type="ChEBI" id="CHEBI:456215"/>
        <dbReference type="EC" id="3.6.1.13"/>
    </reaction>
</comment>
<dbReference type="RefSeq" id="WP_275633750.1">
    <property type="nucleotide sequence ID" value="NZ_JARGYD010000006.1"/>
</dbReference>
<dbReference type="SUPFAM" id="SSF55811">
    <property type="entry name" value="Nudix"/>
    <property type="match status" value="1"/>
</dbReference>